<reference evidence="2" key="1">
    <citation type="journal article" date="2013" name="Environ. Microbiol.">
        <title>Microbiota from the distal guts of lean and obese adolescents exhibit partial functional redundancy besides clear differences in community structure.</title>
        <authorList>
            <person name="Ferrer M."/>
            <person name="Ruiz A."/>
            <person name="Lanza F."/>
            <person name="Haange S.B."/>
            <person name="Oberbach A."/>
            <person name="Till H."/>
            <person name="Bargiela R."/>
            <person name="Campoy C."/>
            <person name="Segura M.T."/>
            <person name="Richter M."/>
            <person name="von Bergen M."/>
            <person name="Seifert J."/>
            <person name="Suarez A."/>
        </authorList>
    </citation>
    <scope>NUCLEOTIDE SEQUENCE</scope>
</reference>
<keyword evidence="2" id="KW-0032">Aminotransferase</keyword>
<dbReference type="InterPro" id="IPR015422">
    <property type="entry name" value="PyrdxlP-dep_Trfase_small"/>
</dbReference>
<protein>
    <submittedName>
        <fullName evidence="2">Histidinol-phosphate aminotransferase</fullName>
    </submittedName>
</protein>
<sequence>KLKEQGIYVRYWDKPRISNHLRISIGTKENMDKVFEKLAEIVG</sequence>
<dbReference type="Gene3D" id="3.90.1150.10">
    <property type="entry name" value="Aspartate Aminotransferase, domain 1"/>
    <property type="match status" value="1"/>
</dbReference>
<dbReference type="Pfam" id="PF00155">
    <property type="entry name" value="Aminotran_1_2"/>
    <property type="match status" value="1"/>
</dbReference>
<organism evidence="2">
    <name type="scientific">human gut metagenome</name>
    <dbReference type="NCBI Taxonomy" id="408170"/>
    <lineage>
        <taxon>unclassified sequences</taxon>
        <taxon>metagenomes</taxon>
        <taxon>organismal metagenomes</taxon>
    </lineage>
</organism>
<comment type="caution">
    <text evidence="2">The sequence shown here is derived from an EMBL/GenBank/DDBJ whole genome shotgun (WGS) entry which is preliminary data.</text>
</comment>
<name>K1STZ9_9ZZZZ</name>
<feature type="non-terminal residue" evidence="2">
    <location>
        <position position="1"/>
    </location>
</feature>
<dbReference type="SUPFAM" id="SSF53383">
    <property type="entry name" value="PLP-dependent transferases"/>
    <property type="match status" value="1"/>
</dbReference>
<accession>K1STZ9</accession>
<feature type="domain" description="Aminotransferase class I/classII large" evidence="1">
    <location>
        <begin position="2"/>
        <end position="38"/>
    </location>
</feature>
<evidence type="ECO:0000259" key="1">
    <source>
        <dbReference type="Pfam" id="PF00155"/>
    </source>
</evidence>
<dbReference type="GO" id="GO:0030170">
    <property type="term" value="F:pyridoxal phosphate binding"/>
    <property type="evidence" value="ECO:0007669"/>
    <property type="project" value="InterPro"/>
</dbReference>
<dbReference type="AlphaFoldDB" id="K1STZ9"/>
<evidence type="ECO:0000313" key="2">
    <source>
        <dbReference type="EMBL" id="EKC64062.1"/>
    </source>
</evidence>
<dbReference type="InterPro" id="IPR015424">
    <property type="entry name" value="PyrdxlP-dep_Trfase"/>
</dbReference>
<proteinExistence type="predicted"/>
<dbReference type="InterPro" id="IPR004839">
    <property type="entry name" value="Aminotransferase_I/II_large"/>
</dbReference>
<dbReference type="EMBL" id="AJWY01007414">
    <property type="protein sequence ID" value="EKC64062.1"/>
    <property type="molecule type" value="Genomic_DNA"/>
</dbReference>
<dbReference type="GO" id="GO:0008483">
    <property type="term" value="F:transaminase activity"/>
    <property type="evidence" value="ECO:0007669"/>
    <property type="project" value="UniProtKB-KW"/>
</dbReference>
<gene>
    <name evidence="2" type="ORF">LEA_11021</name>
</gene>
<keyword evidence="2" id="KW-0808">Transferase</keyword>